<dbReference type="EMBL" id="HBNS01060919">
    <property type="protein sequence ID" value="CAE4668379.1"/>
    <property type="molecule type" value="Transcribed_RNA"/>
</dbReference>
<reference evidence="1" key="1">
    <citation type="submission" date="2021-01" db="EMBL/GenBank/DDBJ databases">
        <authorList>
            <person name="Corre E."/>
            <person name="Pelletier E."/>
            <person name="Niang G."/>
            <person name="Scheremetjew M."/>
            <person name="Finn R."/>
            <person name="Kale V."/>
            <person name="Holt S."/>
            <person name="Cochrane G."/>
            <person name="Meng A."/>
            <person name="Brown T."/>
            <person name="Cohen L."/>
        </authorList>
    </citation>
    <scope>NUCLEOTIDE SEQUENCE</scope>
    <source>
        <strain evidence="1">GSO104</strain>
    </source>
</reference>
<dbReference type="AlphaFoldDB" id="A0A7S4T7Z9"/>
<evidence type="ECO:0000313" key="1">
    <source>
        <dbReference type="EMBL" id="CAE4668379.1"/>
    </source>
</evidence>
<protein>
    <submittedName>
        <fullName evidence="1">Uncharacterized protein</fullName>
    </submittedName>
</protein>
<organism evidence="1">
    <name type="scientific">Ditylum brightwellii</name>
    <dbReference type="NCBI Taxonomy" id="49249"/>
    <lineage>
        <taxon>Eukaryota</taxon>
        <taxon>Sar</taxon>
        <taxon>Stramenopiles</taxon>
        <taxon>Ochrophyta</taxon>
        <taxon>Bacillariophyta</taxon>
        <taxon>Mediophyceae</taxon>
        <taxon>Lithodesmiophycidae</taxon>
        <taxon>Lithodesmiales</taxon>
        <taxon>Lithodesmiaceae</taxon>
        <taxon>Ditylum</taxon>
    </lineage>
</organism>
<name>A0A7S4T7Z9_9STRA</name>
<proteinExistence type="predicted"/>
<accession>A0A7S4T7Z9</accession>
<sequence length="296" mass="33945">MAPNTNFELFLQQYYQHHDENVEAIPPLTKLLDERTPEQELGHRLWNSLLQGNREYPECCDGHRDLIEALQKIIILNGDRQHQSWLNDFNGTLYDLPEALIRHVKTQAPVQFSARVADFNDNLFYQMQSQKGLQHLGLAKLQNGLLEGQANDALGSFLNTDSTVPQPPHVDYTWEILEEHGGELQLGFFPLTEEGMFLQVWPTQPPHGASLEKSIHGQIIYIPYGKLLVLPATTIHGGGFRTSANGNLRFHLYLSHSKLPDHQTNKYTEPNDKSRELSERYINAPYMEELLEHLFV</sequence>
<gene>
    <name evidence="1" type="ORF">DBRI00130_LOCUS43893</name>
</gene>